<evidence type="ECO:0000313" key="2">
    <source>
        <dbReference type="Proteomes" id="UP000280834"/>
    </source>
</evidence>
<organism evidence="3">
    <name type="scientific">Brugia timori</name>
    <dbReference type="NCBI Taxonomy" id="42155"/>
    <lineage>
        <taxon>Eukaryota</taxon>
        <taxon>Metazoa</taxon>
        <taxon>Ecdysozoa</taxon>
        <taxon>Nematoda</taxon>
        <taxon>Chromadorea</taxon>
        <taxon>Rhabditida</taxon>
        <taxon>Spirurina</taxon>
        <taxon>Spiruromorpha</taxon>
        <taxon>Filarioidea</taxon>
        <taxon>Onchocercidae</taxon>
        <taxon>Brugia</taxon>
    </lineage>
</organism>
<dbReference type="WBParaSite" id="BTMF_0001356801-mRNA-1">
    <property type="protein sequence ID" value="BTMF_0001356801-mRNA-1"/>
    <property type="gene ID" value="BTMF_0001356801"/>
</dbReference>
<reference evidence="1 2" key="2">
    <citation type="submission" date="2018-11" db="EMBL/GenBank/DDBJ databases">
        <authorList>
            <consortium name="Pathogen Informatics"/>
        </authorList>
    </citation>
    <scope>NUCLEOTIDE SEQUENCE [LARGE SCALE GENOMIC DNA]</scope>
</reference>
<protein>
    <submittedName>
        <fullName evidence="3">I-set domain-containing protein</fullName>
    </submittedName>
</protein>
<evidence type="ECO:0000313" key="3">
    <source>
        <dbReference type="WBParaSite" id="BTMF_0001356801-mRNA-1"/>
    </source>
</evidence>
<name>A0A0R3R0N1_9BILA</name>
<accession>A0A0R3R0N1</accession>
<evidence type="ECO:0000313" key="1">
    <source>
        <dbReference type="EMBL" id="VDO39510.1"/>
    </source>
</evidence>
<reference evidence="3" key="1">
    <citation type="submission" date="2017-02" db="UniProtKB">
        <authorList>
            <consortium name="WormBaseParasite"/>
        </authorList>
    </citation>
    <scope>IDENTIFICATION</scope>
</reference>
<dbReference type="EMBL" id="UZAG01018417">
    <property type="protein sequence ID" value="VDO39510.1"/>
    <property type="molecule type" value="Genomic_DNA"/>
</dbReference>
<proteinExistence type="predicted"/>
<sequence length="63" mass="7283">MVHVEKDDRNCTLQVSKGYLMQNILWKEGFRFECYSTNGVIKVAEVGVNFMKKKIPSCHTNCL</sequence>
<dbReference type="Proteomes" id="UP000280834">
    <property type="component" value="Unassembled WGS sequence"/>
</dbReference>
<keyword evidence="2" id="KW-1185">Reference proteome</keyword>
<dbReference type="AlphaFoldDB" id="A0A0R3R0N1"/>
<gene>
    <name evidence="1" type="ORF">BTMF_LOCUS11567</name>
</gene>